<reference evidence="1" key="1">
    <citation type="submission" date="2020-03" db="EMBL/GenBank/DDBJ databases">
        <authorList>
            <person name="He L."/>
        </authorList>
    </citation>
    <scope>NUCLEOTIDE SEQUENCE</scope>
    <source>
        <strain evidence="1">CkLH20</strain>
    </source>
</reference>
<dbReference type="RefSeq" id="XP_038741595.1">
    <property type="nucleotide sequence ID" value="XM_038893185.1"/>
</dbReference>
<evidence type="ECO:0000313" key="1">
    <source>
        <dbReference type="EMBL" id="KAF9872134.1"/>
    </source>
</evidence>
<name>A0A9P6HX36_9PEZI</name>
<comment type="caution">
    <text evidence="1">The sequence shown here is derived from an EMBL/GenBank/DDBJ whole genome shotgun (WGS) entry which is preliminary data.</text>
</comment>
<sequence>MPYIVAVTPNIPSANKDEFLGVWPSIKADIAKQPGVLGVSGGEVIGENFSPVSDFKFFQTMAFASPEDEKAFADSAWAKEHFEKAQAKMAGPPMIRKFQTGDFPDAKPKALTQFSFLELADEGKHDEAKQAWMDLVAAIGDTSFGGRSADDGPTTGLGVLGWDSRDQAIEVYKKPEVASAWDKYKGFGKTTTILVKLEA</sequence>
<dbReference type="AlphaFoldDB" id="A0A9P6HX36"/>
<proteinExistence type="predicted"/>
<dbReference type="InterPro" id="IPR011008">
    <property type="entry name" value="Dimeric_a/b-barrel"/>
</dbReference>
<dbReference type="SUPFAM" id="SSF54909">
    <property type="entry name" value="Dimeric alpha+beta barrel"/>
    <property type="match status" value="1"/>
</dbReference>
<reference evidence="1" key="2">
    <citation type="submission" date="2020-11" db="EMBL/GenBank/DDBJ databases">
        <title>Whole genome sequencing of Colletotrichum sp.</title>
        <authorList>
            <person name="Li H."/>
        </authorList>
    </citation>
    <scope>NUCLEOTIDE SEQUENCE</scope>
    <source>
        <strain evidence="1">CkLH20</strain>
    </source>
</reference>
<dbReference type="Proteomes" id="UP000781932">
    <property type="component" value="Unassembled WGS sequence"/>
</dbReference>
<evidence type="ECO:0000313" key="2">
    <source>
        <dbReference type="Proteomes" id="UP000781932"/>
    </source>
</evidence>
<dbReference type="GeneID" id="62166259"/>
<evidence type="ECO:0008006" key="3">
    <source>
        <dbReference type="Google" id="ProtNLM"/>
    </source>
</evidence>
<protein>
    <recommendedName>
        <fullName evidence="3">ABM domain-containing protein</fullName>
    </recommendedName>
</protein>
<organism evidence="1 2">
    <name type="scientific">Colletotrichum karsti</name>
    <dbReference type="NCBI Taxonomy" id="1095194"/>
    <lineage>
        <taxon>Eukaryota</taxon>
        <taxon>Fungi</taxon>
        <taxon>Dikarya</taxon>
        <taxon>Ascomycota</taxon>
        <taxon>Pezizomycotina</taxon>
        <taxon>Sordariomycetes</taxon>
        <taxon>Hypocreomycetidae</taxon>
        <taxon>Glomerellales</taxon>
        <taxon>Glomerellaceae</taxon>
        <taxon>Colletotrichum</taxon>
        <taxon>Colletotrichum boninense species complex</taxon>
    </lineage>
</organism>
<dbReference type="OrthoDB" id="3546164at2759"/>
<keyword evidence="2" id="KW-1185">Reference proteome</keyword>
<dbReference type="EMBL" id="JAATWM020000040">
    <property type="protein sequence ID" value="KAF9872134.1"/>
    <property type="molecule type" value="Genomic_DNA"/>
</dbReference>
<accession>A0A9P6HX36</accession>
<gene>
    <name evidence="1" type="ORF">CkaCkLH20_10471</name>
</gene>